<dbReference type="RefSeq" id="WP_336203758.1">
    <property type="nucleotide sequence ID" value="NZ_JBANEI010000022.1"/>
</dbReference>
<comment type="caution">
    <text evidence="2">The sequence shown here is derived from an EMBL/GenBank/DDBJ whole genome shotgun (WGS) entry which is preliminary data.</text>
</comment>
<dbReference type="Pfam" id="PF07693">
    <property type="entry name" value="KAP_NTPase"/>
    <property type="match status" value="1"/>
</dbReference>
<dbReference type="InterPro" id="IPR027417">
    <property type="entry name" value="P-loop_NTPase"/>
</dbReference>
<reference evidence="2 3" key="1">
    <citation type="submission" date="2024-02" db="EMBL/GenBank/DDBJ databases">
        <title>First report Erwinia aphidicola in onion in Chile.</title>
        <authorList>
            <person name="Valenzuela M."/>
            <person name="Pena M."/>
            <person name="Dutta B."/>
        </authorList>
    </citation>
    <scope>NUCLEOTIDE SEQUENCE [LARGE SCALE GENOMIC DNA]</scope>
    <source>
        <strain evidence="2 3">QCJ3A</strain>
    </source>
</reference>
<evidence type="ECO:0000259" key="1">
    <source>
        <dbReference type="Pfam" id="PF07693"/>
    </source>
</evidence>
<dbReference type="Proteomes" id="UP001306592">
    <property type="component" value="Unassembled WGS sequence"/>
</dbReference>
<feature type="domain" description="KAP NTPase" evidence="1">
    <location>
        <begin position="18"/>
        <end position="88"/>
    </location>
</feature>
<dbReference type="Gene3D" id="3.40.50.300">
    <property type="entry name" value="P-loop containing nucleotide triphosphate hydrolases"/>
    <property type="match status" value="1"/>
</dbReference>
<gene>
    <name evidence="2" type="ORF">V8N49_21335</name>
</gene>
<evidence type="ECO:0000313" key="2">
    <source>
        <dbReference type="EMBL" id="MEI2684186.1"/>
    </source>
</evidence>
<organism evidence="2 3">
    <name type="scientific">Erwinia aphidicola</name>
    <dbReference type="NCBI Taxonomy" id="68334"/>
    <lineage>
        <taxon>Bacteria</taxon>
        <taxon>Pseudomonadati</taxon>
        <taxon>Pseudomonadota</taxon>
        <taxon>Gammaproteobacteria</taxon>
        <taxon>Enterobacterales</taxon>
        <taxon>Erwiniaceae</taxon>
        <taxon>Erwinia</taxon>
    </lineage>
</organism>
<accession>A0ABU8DLF3</accession>
<name>A0ABU8DLF3_ERWAP</name>
<proteinExistence type="predicted"/>
<evidence type="ECO:0000313" key="3">
    <source>
        <dbReference type="Proteomes" id="UP001306592"/>
    </source>
</evidence>
<protein>
    <submittedName>
        <fullName evidence="2">P-loop NTPase fold protein</fullName>
    </submittedName>
</protein>
<dbReference type="SUPFAM" id="SSF52540">
    <property type="entry name" value="P-loop containing nucleoside triphosphate hydrolases"/>
    <property type="match status" value="1"/>
</dbReference>
<dbReference type="EMBL" id="JBANEI010000022">
    <property type="protein sequence ID" value="MEI2684186.1"/>
    <property type="molecule type" value="Genomic_DNA"/>
</dbReference>
<dbReference type="InterPro" id="IPR011646">
    <property type="entry name" value="KAP_P-loop"/>
</dbReference>
<keyword evidence="3" id="KW-1185">Reference proteome</keyword>
<sequence>MSIARTRERIEKLVLQDDAKVITISGLWGSGKTHLWHSIKKNSKNTKISDARYVSLFGVNDIKSVKEALLRNILGEDKQGSNFRNKLRKIANYISNVTSQFVKGVPAVLDFSDIALPYYLKDSFVVIDDIERLEKELGVIQIMGFINEYISQYQTRFLLIMNLNEMSQENLNAWKVMNEKLVDFEVFHTISPSEAFKIAAEGHSIPHRKELESAISILNIGNIRVIKKILNLSASIVSKCGAMKEGELSRIIPNIVLTAGVYYKAIGIWDNTEEYISCMHMKGFRESENEKLSNKTFDIINRLGLVDAGLIASCILRVIEEYPSYNKELDIIFKRTTRSEKEIIATRKYNEFCTSYYWEFKKSDDEVSEECKSLLDYAEFLSPKDISDLLNFMENKTVLKEYVDKFRGKWIVKQKSPEEGFHSYYNLAEIRHDILPHIATPFDNIKEHAGVKDAIEHVSLYNHAGERERAVFRSSTVSSIKDEIYAFSGTELKDFMSHVGSISQPYIVSSLSLEDIAHKLREAAESIISENRYPRLTFVLERRLDRFISARTAKDDGESSESEPA</sequence>